<dbReference type="GO" id="GO:0004252">
    <property type="term" value="F:serine-type endopeptidase activity"/>
    <property type="evidence" value="ECO:0007669"/>
    <property type="project" value="InterPro"/>
</dbReference>
<dbReference type="Gene3D" id="2.40.10.10">
    <property type="entry name" value="Trypsin-like serine proteases"/>
    <property type="match status" value="1"/>
</dbReference>
<gene>
    <name evidence="2" type="ORF">HCN44_001570</name>
</gene>
<dbReference type="AlphaFoldDB" id="A0A834XUE4"/>
<dbReference type="Proteomes" id="UP000639338">
    <property type="component" value="Unassembled WGS sequence"/>
</dbReference>
<proteinExistence type="predicted"/>
<keyword evidence="3" id="KW-1185">Reference proteome</keyword>
<reference evidence="2 3" key="1">
    <citation type="submission" date="2020-08" db="EMBL/GenBank/DDBJ databases">
        <title>Aphidius gifuensis genome sequencing and assembly.</title>
        <authorList>
            <person name="Du Z."/>
        </authorList>
    </citation>
    <scope>NUCLEOTIDE SEQUENCE [LARGE SCALE GENOMIC DNA]</scope>
    <source>
        <strain evidence="2">YNYX2018</strain>
        <tissue evidence="2">Adults</tissue>
    </source>
</reference>
<comment type="caution">
    <text evidence="2">The sequence shown here is derived from an EMBL/GenBank/DDBJ whole genome shotgun (WGS) entry which is preliminary data.</text>
</comment>
<dbReference type="SUPFAM" id="SSF50494">
    <property type="entry name" value="Trypsin-like serine proteases"/>
    <property type="match status" value="1"/>
</dbReference>
<evidence type="ECO:0000259" key="1">
    <source>
        <dbReference type="Pfam" id="PF00089"/>
    </source>
</evidence>
<dbReference type="InterPro" id="IPR043504">
    <property type="entry name" value="Peptidase_S1_PA_chymotrypsin"/>
</dbReference>
<dbReference type="InterPro" id="IPR009003">
    <property type="entry name" value="Peptidase_S1_PA"/>
</dbReference>
<sequence>MTRYLQILNVRTMNHYLCNAQYFHMDYLHETQHCLRLPETGKITQGNAGSPVMLGRKIVGIISSLSWDLNDPVVYTRVYLYRSWIDGILLEA</sequence>
<dbReference type="EMBL" id="JACMRX010000003">
    <property type="protein sequence ID" value="KAF7992245.1"/>
    <property type="molecule type" value="Genomic_DNA"/>
</dbReference>
<dbReference type="Pfam" id="PF00089">
    <property type="entry name" value="Trypsin"/>
    <property type="match status" value="1"/>
</dbReference>
<evidence type="ECO:0000313" key="3">
    <source>
        <dbReference type="Proteomes" id="UP000639338"/>
    </source>
</evidence>
<dbReference type="InterPro" id="IPR001254">
    <property type="entry name" value="Trypsin_dom"/>
</dbReference>
<organism evidence="2 3">
    <name type="scientific">Aphidius gifuensis</name>
    <name type="common">Parasitoid wasp</name>
    <dbReference type="NCBI Taxonomy" id="684658"/>
    <lineage>
        <taxon>Eukaryota</taxon>
        <taxon>Metazoa</taxon>
        <taxon>Ecdysozoa</taxon>
        <taxon>Arthropoda</taxon>
        <taxon>Hexapoda</taxon>
        <taxon>Insecta</taxon>
        <taxon>Pterygota</taxon>
        <taxon>Neoptera</taxon>
        <taxon>Endopterygota</taxon>
        <taxon>Hymenoptera</taxon>
        <taxon>Apocrita</taxon>
        <taxon>Ichneumonoidea</taxon>
        <taxon>Braconidae</taxon>
        <taxon>Aphidiinae</taxon>
        <taxon>Aphidius</taxon>
    </lineage>
</organism>
<dbReference type="GO" id="GO:0006508">
    <property type="term" value="P:proteolysis"/>
    <property type="evidence" value="ECO:0007669"/>
    <property type="project" value="InterPro"/>
</dbReference>
<accession>A0A834XUE4</accession>
<evidence type="ECO:0000313" key="2">
    <source>
        <dbReference type="EMBL" id="KAF7992245.1"/>
    </source>
</evidence>
<feature type="domain" description="Peptidase S1" evidence="1">
    <location>
        <begin position="4"/>
        <end position="85"/>
    </location>
</feature>
<name>A0A834XUE4_APHGI</name>
<protein>
    <recommendedName>
        <fullName evidence="1">Peptidase S1 domain-containing protein</fullName>
    </recommendedName>
</protein>